<evidence type="ECO:0000313" key="3">
    <source>
        <dbReference type="Proteomes" id="UP000436694"/>
    </source>
</evidence>
<feature type="domain" description="Hedgehog/Intein (Hint)" evidence="1">
    <location>
        <begin position="171"/>
        <end position="311"/>
    </location>
</feature>
<sequence length="356" mass="38457">MSRISELHYSNAYAASSGVSEFLEVALLPQDDPEDFTVSFYNADGRVGLEIQLDHPDVRSNLDPETGEMIYVISADDFDILLTDPDGRGSNNYEAYALVNTDTDEVEDFYDIGGGTRNIVALDGLAAGAVSENIPVLVGPNSTTTTLQFNQPDPDELSYDTIGAGDTGVACFTAGTLVQTPTGARPVEQLRAGDRVITASGAVEVLRWAGQTTVRACAEFAPKFAPVRIAKGYFGAEDDICVSPQHRVLVRGWQAELYFGCDEMLVAAKDLLGHEGVSRAPCDLVTYVHLLFDQHELLNTQGLVSESFLPGGEGLKAWDTSDEIYALFPQLRRDPLAYGQTARPVMPARVAAVLRA</sequence>
<protein>
    <submittedName>
        <fullName evidence="2">Type I secretion protein</fullName>
    </submittedName>
</protein>
<accession>A0A844AKV8</accession>
<gene>
    <name evidence="2" type="ORF">GG681_07430</name>
</gene>
<dbReference type="SUPFAM" id="SSF51294">
    <property type="entry name" value="Hedgehog/intein (Hint) domain"/>
    <property type="match status" value="1"/>
</dbReference>
<dbReference type="EMBL" id="WIXK01000003">
    <property type="protein sequence ID" value="MQY42470.1"/>
    <property type="molecule type" value="Genomic_DNA"/>
</dbReference>
<dbReference type="Gene3D" id="2.170.16.10">
    <property type="entry name" value="Hedgehog/Intein (Hint) domain"/>
    <property type="match status" value="1"/>
</dbReference>
<reference evidence="2 3" key="1">
    <citation type="submission" date="2019-10" db="EMBL/GenBank/DDBJ databases">
        <title>Epibacterium sp. nov., isolated from seawater.</title>
        <authorList>
            <person name="Zhang X."/>
            <person name="Li N."/>
        </authorList>
    </citation>
    <scope>NUCLEOTIDE SEQUENCE [LARGE SCALE GENOMIC DNA]</scope>
    <source>
        <strain evidence="2 3">SM1969</strain>
    </source>
</reference>
<comment type="caution">
    <text evidence="2">The sequence shown here is derived from an EMBL/GenBank/DDBJ whole genome shotgun (WGS) entry which is preliminary data.</text>
</comment>
<proteinExistence type="predicted"/>
<dbReference type="InterPro" id="IPR028992">
    <property type="entry name" value="Hedgehog/Intein_dom"/>
</dbReference>
<dbReference type="RefSeq" id="WP_153546654.1">
    <property type="nucleotide sequence ID" value="NZ_WIXK01000003.1"/>
</dbReference>
<dbReference type="InterPro" id="IPR036844">
    <property type="entry name" value="Hint_dom_sf"/>
</dbReference>
<keyword evidence="3" id="KW-1185">Reference proteome</keyword>
<evidence type="ECO:0000313" key="2">
    <source>
        <dbReference type="EMBL" id="MQY42470.1"/>
    </source>
</evidence>
<dbReference type="Proteomes" id="UP000436694">
    <property type="component" value="Unassembled WGS sequence"/>
</dbReference>
<evidence type="ECO:0000259" key="1">
    <source>
        <dbReference type="Pfam" id="PF13403"/>
    </source>
</evidence>
<dbReference type="Pfam" id="PF13403">
    <property type="entry name" value="Hint_2"/>
    <property type="match status" value="1"/>
</dbReference>
<name>A0A844AKV8_9RHOB</name>
<dbReference type="AlphaFoldDB" id="A0A844AKV8"/>
<organism evidence="2 3">
    <name type="scientific">Tritonibacter aquimaris</name>
    <dbReference type="NCBI Taxonomy" id="2663379"/>
    <lineage>
        <taxon>Bacteria</taxon>
        <taxon>Pseudomonadati</taxon>
        <taxon>Pseudomonadota</taxon>
        <taxon>Alphaproteobacteria</taxon>
        <taxon>Rhodobacterales</taxon>
        <taxon>Paracoccaceae</taxon>
        <taxon>Tritonibacter</taxon>
    </lineage>
</organism>